<reference evidence="4 5" key="1">
    <citation type="submission" date="2024-04" db="EMBL/GenBank/DDBJ databases">
        <authorList>
            <consortium name="Genoscope - CEA"/>
            <person name="William W."/>
        </authorList>
    </citation>
    <scope>NUCLEOTIDE SEQUENCE [LARGE SCALE GENOMIC DNA]</scope>
</reference>
<feature type="compositionally biased region" description="Basic and acidic residues" evidence="2">
    <location>
        <begin position="304"/>
        <end position="313"/>
    </location>
</feature>
<dbReference type="PANTHER" id="PTHR23149:SF9">
    <property type="entry name" value="G PATCH DOMAIN-CONTAINING PROTEIN 4"/>
    <property type="match status" value="1"/>
</dbReference>
<dbReference type="InterPro" id="IPR050656">
    <property type="entry name" value="PINX1"/>
</dbReference>
<protein>
    <recommendedName>
        <fullName evidence="1">G patch domain-containing protein 4</fullName>
    </recommendedName>
</protein>
<feature type="region of interest" description="Disordered" evidence="2">
    <location>
        <begin position="100"/>
        <end position="128"/>
    </location>
</feature>
<evidence type="ECO:0000313" key="5">
    <source>
        <dbReference type="Proteomes" id="UP001497497"/>
    </source>
</evidence>
<dbReference type="EMBL" id="CAXITT010000006">
    <property type="protein sequence ID" value="CAL1526576.1"/>
    <property type="molecule type" value="Genomic_DNA"/>
</dbReference>
<accession>A0AAV2H032</accession>
<dbReference type="PROSITE" id="PS50174">
    <property type="entry name" value="G_PATCH"/>
    <property type="match status" value="1"/>
</dbReference>
<feature type="region of interest" description="Disordered" evidence="2">
    <location>
        <begin position="68"/>
        <end position="87"/>
    </location>
</feature>
<evidence type="ECO:0000256" key="2">
    <source>
        <dbReference type="SAM" id="MobiDB-lite"/>
    </source>
</evidence>
<evidence type="ECO:0000259" key="3">
    <source>
        <dbReference type="PROSITE" id="PS50174"/>
    </source>
</evidence>
<sequence>MADSDFAKRQLRKYGWTEGAGLGKQENGRSDPIKVSLKMDKTGVGHDPGKEFTDHWWLRVFNEAAQKIGQNKTNISSESTKKSEDKKNFYKGFVKSSTLSNGIEKANKDSDSSDEESNDGPKVSLPTLDDIHKFCGGATGHRAAMFGIKMKGKLSRVAEQDQQFEEQLKKKENRVGDCTQEKRTSDEVQNRPNNDTDKKMKKKKRVDHADITESQNEMIDNREMETTQGRSEKKHKKKKRKKDKHDSKSIGVDEREEEIVEANDLAAQPESKSKKRKVVEADVEDGAQENTKLLKKKRKRSKAEKHDDKETDNFHIPSATVDITGHEIITQKKKKKRPKSEKLNDNEADLADTATVDEVVSVEKNGTSKKKKKKNV</sequence>
<dbReference type="Proteomes" id="UP001497497">
    <property type="component" value="Unassembled WGS sequence"/>
</dbReference>
<comment type="caution">
    <text evidence="4">The sequence shown here is derived from an EMBL/GenBank/DDBJ whole genome shotgun (WGS) entry which is preliminary data.</text>
</comment>
<dbReference type="AlphaFoldDB" id="A0AAV2H032"/>
<feature type="region of interest" description="Disordered" evidence="2">
    <location>
        <begin position="153"/>
        <end position="376"/>
    </location>
</feature>
<feature type="compositionally biased region" description="Basic and acidic residues" evidence="2">
    <location>
        <begin position="244"/>
        <end position="253"/>
    </location>
</feature>
<dbReference type="SMART" id="SM00443">
    <property type="entry name" value="G_patch"/>
    <property type="match status" value="1"/>
</dbReference>
<feature type="region of interest" description="Disordered" evidence="2">
    <location>
        <begin position="17"/>
        <end position="48"/>
    </location>
</feature>
<dbReference type="GO" id="GO:0005730">
    <property type="term" value="C:nucleolus"/>
    <property type="evidence" value="ECO:0007669"/>
    <property type="project" value="TreeGrafter"/>
</dbReference>
<dbReference type="GO" id="GO:0003676">
    <property type="term" value="F:nucleic acid binding"/>
    <property type="evidence" value="ECO:0007669"/>
    <property type="project" value="InterPro"/>
</dbReference>
<gene>
    <name evidence="4" type="ORF">GSLYS_00000753001</name>
</gene>
<keyword evidence="5" id="KW-1185">Reference proteome</keyword>
<feature type="compositionally biased region" description="Basic and acidic residues" evidence="2">
    <location>
        <begin position="26"/>
        <end position="48"/>
    </location>
</feature>
<evidence type="ECO:0000313" key="4">
    <source>
        <dbReference type="EMBL" id="CAL1526576.1"/>
    </source>
</evidence>
<feature type="compositionally biased region" description="Basic residues" evidence="2">
    <location>
        <begin position="367"/>
        <end position="376"/>
    </location>
</feature>
<name>A0AAV2H032_LYMST</name>
<dbReference type="PANTHER" id="PTHR23149">
    <property type="entry name" value="G PATCH DOMAIN CONTAINING PROTEIN"/>
    <property type="match status" value="1"/>
</dbReference>
<feature type="compositionally biased region" description="Basic residues" evidence="2">
    <location>
        <begin position="232"/>
        <end position="243"/>
    </location>
</feature>
<feature type="domain" description="G-patch" evidence="3">
    <location>
        <begin position="3"/>
        <end position="49"/>
    </location>
</feature>
<evidence type="ECO:0000256" key="1">
    <source>
        <dbReference type="ARBA" id="ARBA00040365"/>
    </source>
</evidence>
<feature type="compositionally biased region" description="Basic residues" evidence="2">
    <location>
        <begin position="293"/>
        <end position="303"/>
    </location>
</feature>
<feature type="compositionally biased region" description="Basic and acidic residues" evidence="2">
    <location>
        <begin position="166"/>
        <end position="198"/>
    </location>
</feature>
<proteinExistence type="predicted"/>
<organism evidence="4 5">
    <name type="scientific">Lymnaea stagnalis</name>
    <name type="common">Great pond snail</name>
    <name type="synonym">Helix stagnalis</name>
    <dbReference type="NCBI Taxonomy" id="6523"/>
    <lineage>
        <taxon>Eukaryota</taxon>
        <taxon>Metazoa</taxon>
        <taxon>Spiralia</taxon>
        <taxon>Lophotrochozoa</taxon>
        <taxon>Mollusca</taxon>
        <taxon>Gastropoda</taxon>
        <taxon>Heterobranchia</taxon>
        <taxon>Euthyneura</taxon>
        <taxon>Panpulmonata</taxon>
        <taxon>Hygrophila</taxon>
        <taxon>Lymnaeoidea</taxon>
        <taxon>Lymnaeidae</taxon>
        <taxon>Lymnaea</taxon>
    </lineage>
</organism>
<dbReference type="InterPro" id="IPR000467">
    <property type="entry name" value="G_patch_dom"/>
</dbReference>
<dbReference type="Pfam" id="PF01585">
    <property type="entry name" value="G-patch"/>
    <property type="match status" value="1"/>
</dbReference>